<protein>
    <recommendedName>
        <fullName evidence="2">DUF6160 domain-containing protein</fullName>
    </recommendedName>
</protein>
<keyword evidence="1" id="KW-0732">Signal</keyword>
<feature type="domain" description="DUF6160" evidence="2">
    <location>
        <begin position="7"/>
        <end position="63"/>
    </location>
</feature>
<organism evidence="3 4">
    <name type="scientific">Acinetobacter schindleri</name>
    <dbReference type="NCBI Taxonomy" id="108981"/>
    <lineage>
        <taxon>Bacteria</taxon>
        <taxon>Pseudomonadati</taxon>
        <taxon>Pseudomonadota</taxon>
        <taxon>Gammaproteobacteria</taxon>
        <taxon>Moraxellales</taxon>
        <taxon>Moraxellaceae</taxon>
        <taxon>Acinetobacter</taxon>
    </lineage>
</organism>
<dbReference type="RefSeq" id="WP_163170979.1">
    <property type="nucleotide sequence ID" value="NZ_CP044463.1"/>
</dbReference>
<gene>
    <name evidence="3" type="ORF">FSC10_03710</name>
</gene>
<feature type="chain" id="PRO_5041956480" description="DUF6160 domain-containing protein" evidence="1">
    <location>
        <begin position="26"/>
        <end position="746"/>
    </location>
</feature>
<sequence>MKTKKMQLKLLTVCVFLAQQTYALEAIQDQDLGQVTGQDGLSLTHEVSKVYIEQANWLDPTGDQNVQRGLGLHQVNVLGVNNNPIVSQLHLDVGATEVGTGIRLAFSVDPFNAEANLNIVEKNCSEATCHAINRNVANVSSLGKLGIQTNSPIKMLLETQAGLFNSKELAYLDFQLQNANISHALGNNKTLLKDFNFNFSGFGYMSVNQHEGIVLSTYNSAEKPSINSETNIVHLGRVADNTDVAAGRSGATNPGINLDLRYVTQQDATSKAVVKNIMRMGASGDITNAKIFMNGNQSNITKFGVNTNGQAYNALTGYENITNTGGLHLGISTDFTNASNSQNAPTTLEIGHTGKGSYAIEFSNLRALTKQQNAYIDFGDIYVNTISGKSLDFLINENLKNTLMQNDHIRKQNLKSTENYAFIAVRGMDFQSIASKARFISDNSIAALTGDGGSWGIGIPVYNLNANVALTGTTYNGKQGIAYNVLASTEGYGIDAKTGLPSTTSILLIDGQNGVHGEAVNYYAGLRNIDALIQAEGVISYEDSGLYIRADDLLIAAQAELAIGQLPGSKYNCTSGSALCGAVVANDSFSKPDDVLTTIALKLDGSGELRIIPGVDPTPADPNSNFLGLKGNFKFKDLTAAQRDDENYVGSYFSLINKDIGENGQVIQSSALTLNNLEGDLGFNTKVKLSADTVTLDSQIDLNHTKDLATPFRTNFAMTTNNTMQNMASIALTGGTMRSTLGITPR</sequence>
<proteinExistence type="predicted"/>
<evidence type="ECO:0000259" key="2">
    <source>
        <dbReference type="Pfam" id="PF19657"/>
    </source>
</evidence>
<accession>A0AAE6WT05</accession>
<evidence type="ECO:0000256" key="1">
    <source>
        <dbReference type="SAM" id="SignalP"/>
    </source>
</evidence>
<dbReference type="Pfam" id="PF19657">
    <property type="entry name" value="DUF6160"/>
    <property type="match status" value="1"/>
</dbReference>
<name>A0AAE6WT05_9GAMM</name>
<feature type="signal peptide" evidence="1">
    <location>
        <begin position="1"/>
        <end position="25"/>
    </location>
</feature>
<evidence type="ECO:0000313" key="3">
    <source>
        <dbReference type="EMBL" id="QIC66525.1"/>
    </source>
</evidence>
<dbReference type="EMBL" id="CP044463">
    <property type="protein sequence ID" value="QIC66525.1"/>
    <property type="molecule type" value="Genomic_DNA"/>
</dbReference>
<dbReference type="AlphaFoldDB" id="A0AAE6WT05"/>
<evidence type="ECO:0000313" key="4">
    <source>
        <dbReference type="Proteomes" id="UP000503505"/>
    </source>
</evidence>
<reference evidence="3 4" key="1">
    <citation type="submission" date="2019-09" db="EMBL/GenBank/DDBJ databases">
        <title>Non-baumannii Acinetobacter spp. carrying blaNDM-1 isolated in China.</title>
        <authorList>
            <person name="Cui C."/>
            <person name="Chen C."/>
            <person name="Sun J."/>
            <person name="Liu Y."/>
        </authorList>
    </citation>
    <scope>NUCLEOTIDE SEQUENCE [LARGE SCALE GENOMIC DNA]</scope>
    <source>
        <strain evidence="3 4">HZE23-1</strain>
    </source>
</reference>
<dbReference type="Proteomes" id="UP000503505">
    <property type="component" value="Chromosome"/>
</dbReference>
<dbReference type="InterPro" id="IPR046158">
    <property type="entry name" value="DUF6160"/>
</dbReference>